<accession>A0A5D3WIX6</accession>
<sequence>MSAERRHPTERYCPRFGQLAVKMGFVTPEQLKQALSEQVDDNLGERPHRILGTIFFEHGWMTPKQIEEVLNVMFDQLKKEEGL</sequence>
<dbReference type="EMBL" id="VNIB01000011">
    <property type="protein sequence ID" value="TYO97149.1"/>
    <property type="molecule type" value="Genomic_DNA"/>
</dbReference>
<name>A0A5D3WIX6_9BACT</name>
<dbReference type="SUPFAM" id="SSF160246">
    <property type="entry name" value="EspE N-terminal domain-like"/>
    <property type="match status" value="1"/>
</dbReference>
<keyword evidence="2" id="KW-1185">Reference proteome</keyword>
<evidence type="ECO:0000313" key="2">
    <source>
        <dbReference type="Proteomes" id="UP000324159"/>
    </source>
</evidence>
<dbReference type="RefSeq" id="WP_148896540.1">
    <property type="nucleotide sequence ID" value="NZ_VNIB01000011.1"/>
</dbReference>
<dbReference type="InterPro" id="IPR037257">
    <property type="entry name" value="T2SS_E_N_sf"/>
</dbReference>
<reference evidence="1 2" key="1">
    <citation type="submission" date="2019-07" db="EMBL/GenBank/DDBJ databases">
        <title>Genomic Encyclopedia of Type Strains, Phase IV (KMG-IV): sequencing the most valuable type-strain genomes for metagenomic binning, comparative biology and taxonomic classification.</title>
        <authorList>
            <person name="Goeker M."/>
        </authorList>
    </citation>
    <scope>NUCLEOTIDE SEQUENCE [LARGE SCALE GENOMIC DNA]</scope>
    <source>
        <strain evidence="1 2">SS015</strain>
    </source>
</reference>
<protein>
    <submittedName>
        <fullName evidence="1">Uncharacterized protein</fullName>
    </submittedName>
</protein>
<evidence type="ECO:0000313" key="1">
    <source>
        <dbReference type="EMBL" id="TYO97149.1"/>
    </source>
</evidence>
<dbReference type="Proteomes" id="UP000324159">
    <property type="component" value="Unassembled WGS sequence"/>
</dbReference>
<dbReference type="AlphaFoldDB" id="A0A5D3WIX6"/>
<proteinExistence type="predicted"/>
<gene>
    <name evidence="1" type="ORF">EDC39_11179</name>
</gene>
<dbReference type="OrthoDB" id="5402266at2"/>
<organism evidence="1 2">
    <name type="scientific">Geothermobacter ehrlichii</name>
    <dbReference type="NCBI Taxonomy" id="213224"/>
    <lineage>
        <taxon>Bacteria</taxon>
        <taxon>Pseudomonadati</taxon>
        <taxon>Thermodesulfobacteriota</taxon>
        <taxon>Desulfuromonadia</taxon>
        <taxon>Desulfuromonadales</taxon>
        <taxon>Geothermobacteraceae</taxon>
        <taxon>Geothermobacter</taxon>
    </lineage>
</organism>
<comment type="caution">
    <text evidence="1">The sequence shown here is derived from an EMBL/GenBank/DDBJ whole genome shotgun (WGS) entry which is preliminary data.</text>
</comment>